<dbReference type="RefSeq" id="XP_064707214.1">
    <property type="nucleotide sequence ID" value="XM_064844956.1"/>
</dbReference>
<proteinExistence type="inferred from homology"/>
<dbReference type="Pfam" id="PF12697">
    <property type="entry name" value="Abhydrolase_6"/>
    <property type="match status" value="1"/>
</dbReference>
<organism evidence="3 4">
    <name type="scientific">Exophiala bonariae</name>
    <dbReference type="NCBI Taxonomy" id="1690606"/>
    <lineage>
        <taxon>Eukaryota</taxon>
        <taxon>Fungi</taxon>
        <taxon>Dikarya</taxon>
        <taxon>Ascomycota</taxon>
        <taxon>Pezizomycotina</taxon>
        <taxon>Eurotiomycetes</taxon>
        <taxon>Chaetothyriomycetidae</taxon>
        <taxon>Chaetothyriales</taxon>
        <taxon>Herpotrichiellaceae</taxon>
        <taxon>Exophiala</taxon>
    </lineage>
</organism>
<dbReference type="InterPro" id="IPR050261">
    <property type="entry name" value="FrsA_esterase"/>
</dbReference>
<evidence type="ECO:0000256" key="1">
    <source>
        <dbReference type="ARBA" id="ARBA00038115"/>
    </source>
</evidence>
<dbReference type="Proteomes" id="UP001358417">
    <property type="component" value="Unassembled WGS sequence"/>
</dbReference>
<evidence type="ECO:0000259" key="2">
    <source>
        <dbReference type="Pfam" id="PF12697"/>
    </source>
</evidence>
<name>A0AAV9NCE8_9EURO</name>
<accession>A0AAV9NCE8</accession>
<reference evidence="3 4" key="1">
    <citation type="submission" date="2023-08" db="EMBL/GenBank/DDBJ databases">
        <title>Black Yeasts Isolated from many extreme environments.</title>
        <authorList>
            <person name="Coleine C."/>
            <person name="Stajich J.E."/>
            <person name="Selbmann L."/>
        </authorList>
    </citation>
    <scope>NUCLEOTIDE SEQUENCE [LARGE SCALE GENOMIC DNA]</scope>
    <source>
        <strain evidence="3 4">CCFEE 5792</strain>
    </source>
</reference>
<comment type="similarity">
    <text evidence="1">Belongs to the AB hydrolase superfamily. FUS2 hydrolase family.</text>
</comment>
<dbReference type="PANTHER" id="PTHR22946">
    <property type="entry name" value="DIENELACTONE HYDROLASE DOMAIN-CONTAINING PROTEIN-RELATED"/>
    <property type="match status" value="1"/>
</dbReference>
<dbReference type="Gene3D" id="1.20.1440.110">
    <property type="entry name" value="acylaminoacyl peptidase"/>
    <property type="match status" value="1"/>
</dbReference>
<sequence>MDESPNQIINSTEKRIKQNITENYIVMHQNLHPCLLLLTSLIGLYYPARAQSNDLPTLALSEDDTFNFDLLGPLAQAVYSGGDVSPILAVAKQLDAGDFSTYTDAFYALANETKARAEDPRYAHDPVNVRDTWFHAAAYFRRADTYLHDDWTNPLIYTLWEEQTAAFDRALAALPIPGERVQIPADGFTVEAIWYSSTTEQAAHRPTLILCGGYDSSQEDIYHQVVVPALARGWNCLSYEGPGHPSLRRYQDIGFIPDWERVVTPVVDYLLLNRTQDVDESRIASLGWSFGGYLAARAAAFEPRLAAILLNGGIWDTHEAFVGQMDENLLEIYNAKNKSVFDATIFSLLEDPKTPSNLRWGVTQGLWAFKIKSPYDWLEAVRAYNVRDIVDRIQMPVWIANAEFEGFFPGQPQKIADALGGRATLHDFNGAAGYHCQMGAFTESARVAFGWLNETLS</sequence>
<gene>
    <name evidence="3" type="ORF">LTR84_001331</name>
</gene>
<dbReference type="GeneID" id="89969552"/>
<feature type="domain" description="AB hydrolase-1" evidence="2">
    <location>
        <begin position="220"/>
        <end position="334"/>
    </location>
</feature>
<comment type="caution">
    <text evidence="3">The sequence shown here is derived from an EMBL/GenBank/DDBJ whole genome shotgun (WGS) entry which is preliminary data.</text>
</comment>
<dbReference type="Gene3D" id="3.40.50.1820">
    <property type="entry name" value="alpha/beta hydrolase"/>
    <property type="match status" value="1"/>
</dbReference>
<dbReference type="InterPro" id="IPR029058">
    <property type="entry name" value="AB_hydrolase_fold"/>
</dbReference>
<evidence type="ECO:0000313" key="3">
    <source>
        <dbReference type="EMBL" id="KAK5054441.1"/>
    </source>
</evidence>
<evidence type="ECO:0000313" key="4">
    <source>
        <dbReference type="Proteomes" id="UP001358417"/>
    </source>
</evidence>
<keyword evidence="4" id="KW-1185">Reference proteome</keyword>
<dbReference type="SUPFAM" id="SSF53474">
    <property type="entry name" value="alpha/beta-Hydrolases"/>
    <property type="match status" value="1"/>
</dbReference>
<dbReference type="EMBL" id="JAVRRD010000010">
    <property type="protein sequence ID" value="KAK5054441.1"/>
    <property type="molecule type" value="Genomic_DNA"/>
</dbReference>
<dbReference type="InterPro" id="IPR000073">
    <property type="entry name" value="AB_hydrolase_1"/>
</dbReference>
<protein>
    <recommendedName>
        <fullName evidence="2">AB hydrolase-1 domain-containing protein</fullName>
    </recommendedName>
</protein>
<dbReference type="PANTHER" id="PTHR22946:SF12">
    <property type="entry name" value="CONIDIAL PIGMENT BIOSYNTHESIS PROTEIN AYG1 (AFU_ORTHOLOGUE AFUA_2G17550)"/>
    <property type="match status" value="1"/>
</dbReference>
<dbReference type="AlphaFoldDB" id="A0AAV9NCE8"/>